<accession>A0AA39YUH6</accession>
<dbReference type="EMBL" id="JAULSY010000196">
    <property type="protein sequence ID" value="KAK0658891.1"/>
    <property type="molecule type" value="Genomic_DNA"/>
</dbReference>
<evidence type="ECO:0000313" key="1">
    <source>
        <dbReference type="EMBL" id="KAK0658891.1"/>
    </source>
</evidence>
<organism evidence="1 2">
    <name type="scientific">Cercophora samala</name>
    <dbReference type="NCBI Taxonomy" id="330535"/>
    <lineage>
        <taxon>Eukaryota</taxon>
        <taxon>Fungi</taxon>
        <taxon>Dikarya</taxon>
        <taxon>Ascomycota</taxon>
        <taxon>Pezizomycotina</taxon>
        <taxon>Sordariomycetes</taxon>
        <taxon>Sordariomycetidae</taxon>
        <taxon>Sordariales</taxon>
        <taxon>Lasiosphaeriaceae</taxon>
        <taxon>Cercophora</taxon>
    </lineage>
</organism>
<evidence type="ECO:0000313" key="2">
    <source>
        <dbReference type="Proteomes" id="UP001174997"/>
    </source>
</evidence>
<proteinExistence type="predicted"/>
<comment type="caution">
    <text evidence="1">The sequence shown here is derived from an EMBL/GenBank/DDBJ whole genome shotgun (WGS) entry which is preliminary data.</text>
</comment>
<gene>
    <name evidence="1" type="ORF">QBC41DRAFT_287461</name>
</gene>
<protein>
    <submittedName>
        <fullName evidence="1">Uncharacterized protein</fullName>
    </submittedName>
</protein>
<keyword evidence="2" id="KW-1185">Reference proteome</keyword>
<name>A0AA39YUH6_9PEZI</name>
<dbReference type="AlphaFoldDB" id="A0AA39YUH6"/>
<reference evidence="1" key="1">
    <citation type="submission" date="2023-06" db="EMBL/GenBank/DDBJ databases">
        <title>Genome-scale phylogeny and comparative genomics of the fungal order Sordariales.</title>
        <authorList>
            <consortium name="Lawrence Berkeley National Laboratory"/>
            <person name="Hensen N."/>
            <person name="Bonometti L."/>
            <person name="Westerberg I."/>
            <person name="Brannstrom I.O."/>
            <person name="Guillou S."/>
            <person name="Cros-Aarteil S."/>
            <person name="Calhoun S."/>
            <person name="Haridas S."/>
            <person name="Kuo A."/>
            <person name="Mondo S."/>
            <person name="Pangilinan J."/>
            <person name="Riley R."/>
            <person name="Labutti K."/>
            <person name="Andreopoulos B."/>
            <person name="Lipzen A."/>
            <person name="Chen C."/>
            <person name="Yanf M."/>
            <person name="Daum C."/>
            <person name="Ng V."/>
            <person name="Clum A."/>
            <person name="Steindorff A."/>
            <person name="Ohm R."/>
            <person name="Martin F."/>
            <person name="Silar P."/>
            <person name="Natvig D."/>
            <person name="Lalanne C."/>
            <person name="Gautier V."/>
            <person name="Ament-Velasquez S.L."/>
            <person name="Kruys A."/>
            <person name="Hutchinson M.I."/>
            <person name="Powell A.J."/>
            <person name="Barry K."/>
            <person name="Miller A.N."/>
            <person name="Grigoriev I.V."/>
            <person name="Debuchy R."/>
            <person name="Gladieux P."/>
            <person name="Thoren M.H."/>
            <person name="Johannesson H."/>
        </authorList>
    </citation>
    <scope>NUCLEOTIDE SEQUENCE</scope>
    <source>
        <strain evidence="1">CBS 307.81</strain>
    </source>
</reference>
<sequence>MGCASSNLRGVFGRVPARAFPGAVDDDDATARGNLGGGGVIEFQQRTQTVEYSYTTEELEEFRQELLRDWEREVRWLAWVSDVWEPQRQRLVGGGGVHGAVAMGRGLRTDVQGVPRGEICLPPRVSRLPRPRDSMMSAVEEEMCEDEQHEKPTRSHGHRRHCHRVPDVLLRRIERERESQGHAEIEREGRIHIERARAWESYIEREREWERTMNMLTGED</sequence>
<dbReference type="Proteomes" id="UP001174997">
    <property type="component" value="Unassembled WGS sequence"/>
</dbReference>